<evidence type="ECO:0000256" key="4">
    <source>
        <dbReference type="ARBA" id="ARBA00023136"/>
    </source>
</evidence>
<dbReference type="PANTHER" id="PTHR43701">
    <property type="entry name" value="MEMBRANE TRANSPORTER PROTEIN MJ0441-RELATED"/>
    <property type="match status" value="1"/>
</dbReference>
<dbReference type="InterPro" id="IPR002781">
    <property type="entry name" value="TM_pro_TauE-like"/>
</dbReference>
<evidence type="ECO:0000256" key="3">
    <source>
        <dbReference type="ARBA" id="ARBA00022989"/>
    </source>
</evidence>
<sequence length="269" mass="27023">MGYGITSSTVLVAAGLSPAVASASVHLAQLGTTAASGLAHHRLGNVEWSVVVCLSPPGVIGAFLGATTLSSIPVAIAKPVAAGLLFAVGCYVMYRFHGDTMRRSHEKDAVSLEVLLLPLGFVGGLIDATGGGGWGPVATSGLLADGRLSPAKVIGTVSVSEFFVTVAAVAGFLTVSGPYVGSEGVRPDLVLTLLIAGLLAAPMAPTFVKCLQPNLLGTFVGAFICLSNSRVLLHTLGVSKDASLACFAALVVVSVAAMANVARKAGMLP</sequence>
<feature type="transmembrane region" description="Helical" evidence="5">
    <location>
        <begin position="242"/>
        <end position="262"/>
    </location>
</feature>
<evidence type="ECO:0000256" key="5">
    <source>
        <dbReference type="SAM" id="Phobius"/>
    </source>
</evidence>
<evidence type="ECO:0008006" key="7">
    <source>
        <dbReference type="Google" id="ProtNLM"/>
    </source>
</evidence>
<evidence type="ECO:0000256" key="2">
    <source>
        <dbReference type="ARBA" id="ARBA00022692"/>
    </source>
</evidence>
<evidence type="ECO:0000256" key="1">
    <source>
        <dbReference type="ARBA" id="ARBA00004141"/>
    </source>
</evidence>
<proteinExistence type="predicted"/>
<dbReference type="PANTHER" id="PTHR43701:SF12">
    <property type="entry name" value="MEMBRANE TRANSPORTER PROTEIN YTNM-RELATED"/>
    <property type="match status" value="1"/>
</dbReference>
<evidence type="ECO:0000313" key="6">
    <source>
        <dbReference type="EMBL" id="CAE2243440.1"/>
    </source>
</evidence>
<organism evidence="6">
    <name type="scientific">Prymnesium polylepis</name>
    <dbReference type="NCBI Taxonomy" id="72548"/>
    <lineage>
        <taxon>Eukaryota</taxon>
        <taxon>Haptista</taxon>
        <taxon>Haptophyta</taxon>
        <taxon>Prymnesiophyceae</taxon>
        <taxon>Prymnesiales</taxon>
        <taxon>Prymnesiaceae</taxon>
        <taxon>Prymnesium</taxon>
    </lineage>
</organism>
<dbReference type="GO" id="GO:0016020">
    <property type="term" value="C:membrane"/>
    <property type="evidence" value="ECO:0007669"/>
    <property type="project" value="UniProtKB-SubCell"/>
</dbReference>
<feature type="transmembrane region" description="Helical" evidence="5">
    <location>
        <begin position="189"/>
        <end position="208"/>
    </location>
</feature>
<feature type="transmembrane region" description="Helical" evidence="5">
    <location>
        <begin position="153"/>
        <end position="177"/>
    </location>
</feature>
<keyword evidence="3 5" id="KW-1133">Transmembrane helix</keyword>
<comment type="subcellular location">
    <subcellularLocation>
        <location evidence="1">Membrane</location>
        <topology evidence="1">Multi-pass membrane protein</topology>
    </subcellularLocation>
</comment>
<name>A0A7S4MUD0_9EUKA</name>
<dbReference type="AlphaFoldDB" id="A0A7S4MUD0"/>
<dbReference type="EMBL" id="HBKO01029500">
    <property type="protein sequence ID" value="CAE2243440.1"/>
    <property type="molecule type" value="Transcribed_RNA"/>
</dbReference>
<protein>
    <recommendedName>
        <fullName evidence="7">Membrane transporter protein</fullName>
    </recommendedName>
</protein>
<dbReference type="InterPro" id="IPR051598">
    <property type="entry name" value="TSUP/Inactive_protease-like"/>
</dbReference>
<dbReference type="Pfam" id="PF01925">
    <property type="entry name" value="TauE"/>
    <property type="match status" value="1"/>
</dbReference>
<feature type="transmembrane region" description="Helical" evidence="5">
    <location>
        <begin position="72"/>
        <end position="94"/>
    </location>
</feature>
<keyword evidence="4 5" id="KW-0472">Membrane</keyword>
<keyword evidence="2 5" id="KW-0812">Transmembrane</keyword>
<accession>A0A7S4MUD0</accession>
<gene>
    <name evidence="6" type="ORF">CPOL0286_LOCUS13420</name>
</gene>
<reference evidence="6" key="1">
    <citation type="submission" date="2021-01" db="EMBL/GenBank/DDBJ databases">
        <authorList>
            <person name="Corre E."/>
            <person name="Pelletier E."/>
            <person name="Niang G."/>
            <person name="Scheremetjew M."/>
            <person name="Finn R."/>
            <person name="Kale V."/>
            <person name="Holt S."/>
            <person name="Cochrane G."/>
            <person name="Meng A."/>
            <person name="Brown T."/>
            <person name="Cohen L."/>
        </authorList>
    </citation>
    <scope>NUCLEOTIDE SEQUENCE</scope>
    <source>
        <strain evidence="6">UIO037</strain>
    </source>
</reference>